<dbReference type="InterPro" id="IPR050596">
    <property type="entry name" value="AspAT/PAT-like"/>
</dbReference>
<dbReference type="NCBIfam" id="NF004770">
    <property type="entry name" value="PRK06108.1"/>
    <property type="match status" value="1"/>
</dbReference>
<dbReference type="InterPro" id="IPR015422">
    <property type="entry name" value="PyrdxlP-dep_Trfase_small"/>
</dbReference>
<dbReference type="InterPro" id="IPR015421">
    <property type="entry name" value="PyrdxlP-dep_Trfase_major"/>
</dbReference>
<dbReference type="GO" id="GO:0008483">
    <property type="term" value="F:transaminase activity"/>
    <property type="evidence" value="ECO:0007669"/>
    <property type="project" value="UniProtKB-KW"/>
</dbReference>
<comment type="cofactor">
    <cofactor evidence="1 7">
        <name>pyridoxal 5'-phosphate</name>
        <dbReference type="ChEBI" id="CHEBI:597326"/>
    </cofactor>
</comment>
<dbReference type="PANTHER" id="PTHR46383:SF2">
    <property type="entry name" value="AMINOTRANSFERASE"/>
    <property type="match status" value="1"/>
</dbReference>
<evidence type="ECO:0000256" key="5">
    <source>
        <dbReference type="ARBA" id="ARBA00022898"/>
    </source>
</evidence>
<evidence type="ECO:0000259" key="8">
    <source>
        <dbReference type="Pfam" id="PF00155"/>
    </source>
</evidence>
<dbReference type="CDD" id="cd00609">
    <property type="entry name" value="AAT_like"/>
    <property type="match status" value="1"/>
</dbReference>
<gene>
    <name evidence="9" type="ORF">Q8A70_06210</name>
</gene>
<dbReference type="Gene3D" id="3.90.1150.10">
    <property type="entry name" value="Aspartate Aminotransferase, domain 1"/>
    <property type="match status" value="1"/>
</dbReference>
<keyword evidence="3 7" id="KW-0032">Aminotransferase</keyword>
<sequence length="395" mass="43690">MNTTPGFDALPFQLRPEIKALPDSGIVEVWKMGFTVPDVIGLWVGEGDLPTTRFICDAAAKSLNAGETYYTHKGGIPELRQALSDYYRRHWNIGVDAGRIVVTSSGMNAMVLLVETLCGAGDNAVCVTPSWPNIFAAIQVMGAEPRQVALTGDEKGWHLDLEKLFAACDARTKAIYLASPGNPTGWMMPEEQRRALLDFARKKRIAIIADEVYGRLVYDRTVAPSFLEIAAPDDPLFVVNSFSKTWAMTGWRVGWIVAPPAIVHKLEMLIEYNTSGGQTFTQRACVAALNEGEEWVKWMVARCRQSRDVVMSRVAQMNRIQVIPAEAAFYLMLRVEDMGDATQFCKRLVVEGRVGLAPGTAFGAGGEQYVRLCYAQSPERIGLAMDRLAKFLSDR</sequence>
<dbReference type="PROSITE" id="PS00105">
    <property type="entry name" value="AA_TRANSFER_CLASS_1"/>
    <property type="match status" value="1"/>
</dbReference>
<dbReference type="EMBL" id="JAUYVI010000002">
    <property type="protein sequence ID" value="MDQ7247249.1"/>
    <property type="molecule type" value="Genomic_DNA"/>
</dbReference>
<keyword evidence="10" id="KW-1185">Reference proteome</keyword>
<evidence type="ECO:0000256" key="2">
    <source>
        <dbReference type="ARBA" id="ARBA00007441"/>
    </source>
</evidence>
<dbReference type="Pfam" id="PF00155">
    <property type="entry name" value="Aminotran_1_2"/>
    <property type="match status" value="1"/>
</dbReference>
<keyword evidence="4 7" id="KW-0808">Transferase</keyword>
<evidence type="ECO:0000256" key="6">
    <source>
        <dbReference type="ARBA" id="ARBA00049185"/>
    </source>
</evidence>
<feature type="domain" description="Aminotransferase class I/classII large" evidence="8">
    <location>
        <begin position="38"/>
        <end position="387"/>
    </location>
</feature>
<dbReference type="InterPro" id="IPR004839">
    <property type="entry name" value="Aminotransferase_I/II_large"/>
</dbReference>
<comment type="catalytic activity">
    <reaction evidence="6">
        <text>L-aspartate + 2-oxoglutarate = oxaloacetate + L-glutamate</text>
        <dbReference type="Rhea" id="RHEA:21824"/>
        <dbReference type="ChEBI" id="CHEBI:16452"/>
        <dbReference type="ChEBI" id="CHEBI:16810"/>
        <dbReference type="ChEBI" id="CHEBI:29985"/>
        <dbReference type="ChEBI" id="CHEBI:29991"/>
        <dbReference type="EC" id="2.6.1.1"/>
    </reaction>
</comment>
<dbReference type="Proteomes" id="UP001230156">
    <property type="component" value="Unassembled WGS sequence"/>
</dbReference>
<reference evidence="10" key="1">
    <citation type="submission" date="2023-08" db="EMBL/GenBank/DDBJ databases">
        <title>Rhodospirillaceae gen. nov., a novel taxon isolated from the Yangtze River Yuezi River estuary sludge.</title>
        <authorList>
            <person name="Ruan L."/>
        </authorList>
    </citation>
    <scope>NUCLEOTIDE SEQUENCE [LARGE SCALE GENOMIC DNA]</scope>
    <source>
        <strain evidence="10">R-7</strain>
    </source>
</reference>
<evidence type="ECO:0000313" key="9">
    <source>
        <dbReference type="EMBL" id="MDQ7247249.1"/>
    </source>
</evidence>
<dbReference type="RefSeq" id="WP_379954650.1">
    <property type="nucleotide sequence ID" value="NZ_JAUYVI010000002.1"/>
</dbReference>
<comment type="caution">
    <text evidence="9">The sequence shown here is derived from an EMBL/GenBank/DDBJ whole genome shotgun (WGS) entry which is preliminary data.</text>
</comment>
<dbReference type="PANTHER" id="PTHR46383">
    <property type="entry name" value="ASPARTATE AMINOTRANSFERASE"/>
    <property type="match status" value="1"/>
</dbReference>
<dbReference type="InterPro" id="IPR015424">
    <property type="entry name" value="PyrdxlP-dep_Trfase"/>
</dbReference>
<proteinExistence type="inferred from homology"/>
<name>A0ABU0YHQ4_9PROT</name>
<dbReference type="EC" id="2.6.1.-" evidence="7"/>
<comment type="similarity">
    <text evidence="2 7">Belongs to the class-I pyridoxal-phosphate-dependent aminotransferase family.</text>
</comment>
<evidence type="ECO:0000256" key="1">
    <source>
        <dbReference type="ARBA" id="ARBA00001933"/>
    </source>
</evidence>
<organism evidence="9 10">
    <name type="scientific">Dongia sedimenti</name>
    <dbReference type="NCBI Taxonomy" id="3064282"/>
    <lineage>
        <taxon>Bacteria</taxon>
        <taxon>Pseudomonadati</taxon>
        <taxon>Pseudomonadota</taxon>
        <taxon>Alphaproteobacteria</taxon>
        <taxon>Rhodospirillales</taxon>
        <taxon>Dongiaceae</taxon>
        <taxon>Dongia</taxon>
    </lineage>
</organism>
<dbReference type="Gene3D" id="3.40.640.10">
    <property type="entry name" value="Type I PLP-dependent aspartate aminotransferase-like (Major domain)"/>
    <property type="match status" value="1"/>
</dbReference>
<keyword evidence="5" id="KW-0663">Pyridoxal phosphate</keyword>
<protein>
    <recommendedName>
        <fullName evidence="7">Aminotransferase</fullName>
        <ecNumber evidence="7">2.6.1.-</ecNumber>
    </recommendedName>
</protein>
<dbReference type="SUPFAM" id="SSF53383">
    <property type="entry name" value="PLP-dependent transferases"/>
    <property type="match status" value="1"/>
</dbReference>
<evidence type="ECO:0000256" key="7">
    <source>
        <dbReference type="RuleBase" id="RU000481"/>
    </source>
</evidence>
<accession>A0ABU0YHQ4</accession>
<dbReference type="InterPro" id="IPR004838">
    <property type="entry name" value="NHTrfase_class1_PyrdxlP-BS"/>
</dbReference>
<evidence type="ECO:0000256" key="3">
    <source>
        <dbReference type="ARBA" id="ARBA00022576"/>
    </source>
</evidence>
<evidence type="ECO:0000256" key="4">
    <source>
        <dbReference type="ARBA" id="ARBA00022679"/>
    </source>
</evidence>
<evidence type="ECO:0000313" key="10">
    <source>
        <dbReference type="Proteomes" id="UP001230156"/>
    </source>
</evidence>